<feature type="transmembrane region" description="Helical" evidence="5">
    <location>
        <begin position="100"/>
        <end position="124"/>
    </location>
</feature>
<evidence type="ECO:0000256" key="4">
    <source>
        <dbReference type="ARBA" id="ARBA00023136"/>
    </source>
</evidence>
<dbReference type="EMBL" id="NOZP01000004">
    <property type="protein sequence ID" value="OYD17418.1"/>
    <property type="molecule type" value="Genomic_DNA"/>
</dbReference>
<dbReference type="InterPro" id="IPR003825">
    <property type="entry name" value="Colicin-V_CvpA"/>
</dbReference>
<dbReference type="PANTHER" id="PTHR37306:SF1">
    <property type="entry name" value="COLICIN V PRODUCTION PROTEIN"/>
    <property type="match status" value="1"/>
</dbReference>
<feature type="transmembrane region" description="Helical" evidence="5">
    <location>
        <begin position="28"/>
        <end position="44"/>
    </location>
</feature>
<evidence type="ECO:0000256" key="3">
    <source>
        <dbReference type="ARBA" id="ARBA00022989"/>
    </source>
</evidence>
<sequence>MTAIDWIVLALLVAFVASGLIRGFVRDLILILGIIGGIVMAIHFGPNVTDWFKPMPFFTGLGPILGYMLVFAAVVVVSVIIGYLVARFTHLKALGWFDRLVGGAFGVVKGFVLIWCLVAIALMASPASICRIKVSHLTLTIMETGCGLVKLYPPGLNPGSGIPDRRQQGDRRGILAEKYLDTIEAGFRIRPL</sequence>
<gene>
    <name evidence="6" type="ORF">CH330_00165</name>
</gene>
<dbReference type="GO" id="GO:0009403">
    <property type="term" value="P:toxin biosynthetic process"/>
    <property type="evidence" value="ECO:0007669"/>
    <property type="project" value="InterPro"/>
</dbReference>
<evidence type="ECO:0000256" key="5">
    <source>
        <dbReference type="SAM" id="Phobius"/>
    </source>
</evidence>
<feature type="transmembrane region" description="Helical" evidence="5">
    <location>
        <begin position="6"/>
        <end position="21"/>
    </location>
</feature>
<protein>
    <recommendedName>
        <fullName evidence="8">Colicin V production protein</fullName>
    </recommendedName>
</protein>
<comment type="caution">
    <text evidence="6">The sequence shown here is derived from an EMBL/GenBank/DDBJ whole genome shotgun (WGS) entry which is preliminary data.</text>
</comment>
<evidence type="ECO:0000313" key="6">
    <source>
        <dbReference type="EMBL" id="OYD17418.1"/>
    </source>
</evidence>
<keyword evidence="2 5" id="KW-0812">Transmembrane</keyword>
<accession>A0A235BYJ5</accession>
<dbReference type="PANTHER" id="PTHR37306">
    <property type="entry name" value="COLICIN V PRODUCTION PROTEIN"/>
    <property type="match status" value="1"/>
</dbReference>
<reference evidence="6 7" key="1">
    <citation type="submission" date="2017-07" db="EMBL/GenBank/DDBJ databases">
        <title>Recovery of genomes from metagenomes via a dereplication, aggregation, and scoring strategy.</title>
        <authorList>
            <person name="Sieber C.M."/>
            <person name="Probst A.J."/>
            <person name="Sharrar A."/>
            <person name="Thomas B.C."/>
            <person name="Hess M."/>
            <person name="Tringe S.G."/>
            <person name="Banfield J.F."/>
        </authorList>
    </citation>
    <scope>NUCLEOTIDE SEQUENCE [LARGE SCALE GENOMIC DNA]</scope>
    <source>
        <strain evidence="6">JGI_Cruoil_03_51_56</strain>
    </source>
</reference>
<comment type="subcellular location">
    <subcellularLocation>
        <location evidence="1">Membrane</location>
        <topology evidence="1">Multi-pass membrane protein</topology>
    </subcellularLocation>
</comment>
<dbReference type="AlphaFoldDB" id="A0A235BYJ5"/>
<feature type="transmembrane region" description="Helical" evidence="5">
    <location>
        <begin position="64"/>
        <end position="88"/>
    </location>
</feature>
<proteinExistence type="predicted"/>
<evidence type="ECO:0000256" key="2">
    <source>
        <dbReference type="ARBA" id="ARBA00022692"/>
    </source>
</evidence>
<dbReference type="Pfam" id="PF02674">
    <property type="entry name" value="Colicin_V"/>
    <property type="match status" value="1"/>
</dbReference>
<organism evidence="6 7">
    <name type="scientific">candidate division WOR-3 bacterium JGI_Cruoil_03_51_56</name>
    <dbReference type="NCBI Taxonomy" id="1973747"/>
    <lineage>
        <taxon>Bacteria</taxon>
        <taxon>Bacteria division WOR-3</taxon>
    </lineage>
</organism>
<name>A0A235BYJ5_UNCW3</name>
<dbReference type="Proteomes" id="UP000215559">
    <property type="component" value="Unassembled WGS sequence"/>
</dbReference>
<dbReference type="GO" id="GO:0016020">
    <property type="term" value="C:membrane"/>
    <property type="evidence" value="ECO:0007669"/>
    <property type="project" value="UniProtKB-SubCell"/>
</dbReference>
<evidence type="ECO:0000256" key="1">
    <source>
        <dbReference type="ARBA" id="ARBA00004141"/>
    </source>
</evidence>
<keyword evidence="4 5" id="KW-0472">Membrane</keyword>
<keyword evidence="3 5" id="KW-1133">Transmembrane helix</keyword>
<evidence type="ECO:0000313" key="7">
    <source>
        <dbReference type="Proteomes" id="UP000215559"/>
    </source>
</evidence>
<evidence type="ECO:0008006" key="8">
    <source>
        <dbReference type="Google" id="ProtNLM"/>
    </source>
</evidence>